<dbReference type="Proteomes" id="UP000282529">
    <property type="component" value="Unassembled WGS sequence"/>
</dbReference>
<dbReference type="OrthoDB" id="2603229at2"/>
<sequence length="129" mass="14930">MNLVDKKKKAAELVALMKQNEPIWKPGSDQHHLKRRKRKGHLPDDFTLDNYNSLIRNLCTSDEHEAYVYHLQGFDQDYYVFGDGGYWIAIIGENGVMETAFPPDSYSDYLAPEDGYQLLGTIKEVLRYV</sequence>
<gene>
    <name evidence="1" type="ORF">EH198_07440</name>
</gene>
<dbReference type="RefSeq" id="WP_124694919.1">
    <property type="nucleotide sequence ID" value="NZ_JBHUFE010000030.1"/>
</dbReference>
<accession>A0A3N9PB27</accession>
<organism evidence="1 2">
    <name type="scientific">Paenibacillus rhizophilus</name>
    <dbReference type="NCBI Taxonomy" id="1850366"/>
    <lineage>
        <taxon>Bacteria</taxon>
        <taxon>Bacillati</taxon>
        <taxon>Bacillota</taxon>
        <taxon>Bacilli</taxon>
        <taxon>Bacillales</taxon>
        <taxon>Paenibacillaceae</taxon>
        <taxon>Paenibacillus</taxon>
    </lineage>
</organism>
<evidence type="ECO:0000313" key="1">
    <source>
        <dbReference type="EMBL" id="RQW12184.1"/>
    </source>
</evidence>
<dbReference type="EMBL" id="RQPI01000003">
    <property type="protein sequence ID" value="RQW12184.1"/>
    <property type="molecule type" value="Genomic_DNA"/>
</dbReference>
<comment type="caution">
    <text evidence="1">The sequence shown here is derived from an EMBL/GenBank/DDBJ whole genome shotgun (WGS) entry which is preliminary data.</text>
</comment>
<name>A0A3N9PB27_9BACL</name>
<keyword evidence="2" id="KW-1185">Reference proteome</keyword>
<reference evidence="1 2" key="1">
    <citation type="submission" date="2018-11" db="EMBL/GenBank/DDBJ databases">
        <title>Genome sequence of strain 7197.</title>
        <authorList>
            <person name="Gao J."/>
            <person name="Sun J."/>
        </authorList>
    </citation>
    <scope>NUCLEOTIDE SEQUENCE [LARGE SCALE GENOMIC DNA]</scope>
    <source>
        <strain evidence="1 2">7197</strain>
    </source>
</reference>
<proteinExistence type="predicted"/>
<dbReference type="AlphaFoldDB" id="A0A3N9PB27"/>
<protein>
    <submittedName>
        <fullName evidence="1">Uncharacterized protein</fullName>
    </submittedName>
</protein>
<evidence type="ECO:0000313" key="2">
    <source>
        <dbReference type="Proteomes" id="UP000282529"/>
    </source>
</evidence>